<evidence type="ECO:0000256" key="2">
    <source>
        <dbReference type="ARBA" id="ARBA00022692"/>
    </source>
</evidence>
<dbReference type="PANTHER" id="PTHR30221:SF1">
    <property type="entry name" value="SMALL-CONDUCTANCE MECHANOSENSITIVE CHANNEL"/>
    <property type="match status" value="1"/>
</dbReference>
<evidence type="ECO:0000256" key="1">
    <source>
        <dbReference type="ARBA" id="ARBA00004370"/>
    </source>
</evidence>
<dbReference type="EMBL" id="CP007514">
    <property type="protein sequence ID" value="AHY45559.1"/>
    <property type="molecule type" value="Genomic_DNA"/>
</dbReference>
<reference evidence="7 9" key="1">
    <citation type="submission" date="2014-03" db="EMBL/GenBank/DDBJ databases">
        <title>Complete genome sequence of the Radio-Resistant Rubrobacter radiotolerans RSPS-4.</title>
        <authorList>
            <person name="Egas C.C."/>
            <person name="Barroso C.C."/>
            <person name="Froufe H.J.C."/>
            <person name="Pacheco J.J."/>
            <person name="Albuquerque L.L."/>
            <person name="da Costa M.M.S."/>
        </authorList>
    </citation>
    <scope>NUCLEOTIDE SEQUENCE [LARGE SCALE GENOMIC DNA]</scope>
    <source>
        <strain evidence="7 9">RSPS-4</strain>
    </source>
</reference>
<dbReference type="STRING" id="42256.RradSPS_0276"/>
<dbReference type="GO" id="GO:0016020">
    <property type="term" value="C:membrane"/>
    <property type="evidence" value="ECO:0007669"/>
    <property type="project" value="UniProtKB-SubCell"/>
</dbReference>
<evidence type="ECO:0000313" key="9">
    <source>
        <dbReference type="Proteomes" id="UP000025229"/>
    </source>
</evidence>
<organism evidence="7 9">
    <name type="scientific">Rubrobacter radiotolerans</name>
    <name type="common">Arthrobacter radiotolerans</name>
    <dbReference type="NCBI Taxonomy" id="42256"/>
    <lineage>
        <taxon>Bacteria</taxon>
        <taxon>Bacillati</taxon>
        <taxon>Actinomycetota</taxon>
        <taxon>Rubrobacteria</taxon>
        <taxon>Rubrobacterales</taxon>
        <taxon>Rubrobacteraceae</taxon>
        <taxon>Rubrobacter</taxon>
    </lineage>
</organism>
<dbReference type="EMBL" id="JAWXXX010000001">
    <property type="protein sequence ID" value="MDX5892973.1"/>
    <property type="molecule type" value="Genomic_DNA"/>
</dbReference>
<gene>
    <name evidence="7" type="ORF">RradSPS_0276</name>
    <name evidence="8" type="ORF">SIL72_02910</name>
</gene>
<keyword evidence="9" id="KW-1185">Reference proteome</keyword>
<feature type="transmembrane region" description="Helical" evidence="5">
    <location>
        <begin position="104"/>
        <end position="126"/>
    </location>
</feature>
<dbReference type="HOGENOM" id="CLU_049564_1_2_11"/>
<evidence type="ECO:0000313" key="7">
    <source>
        <dbReference type="EMBL" id="AHY45559.1"/>
    </source>
</evidence>
<dbReference type="GO" id="GO:0008381">
    <property type="term" value="F:mechanosensitive monoatomic ion channel activity"/>
    <property type="evidence" value="ECO:0007669"/>
    <property type="project" value="InterPro"/>
</dbReference>
<dbReference type="InterPro" id="IPR010920">
    <property type="entry name" value="LSM_dom_sf"/>
</dbReference>
<dbReference type="InterPro" id="IPR008910">
    <property type="entry name" value="MSC_TM_helix"/>
</dbReference>
<dbReference type="Pfam" id="PF05552">
    <property type="entry name" value="MS_channel_1st_1"/>
    <property type="match status" value="2"/>
</dbReference>
<dbReference type="Proteomes" id="UP001281130">
    <property type="component" value="Unassembled WGS sequence"/>
</dbReference>
<feature type="transmembrane region" description="Helical" evidence="5">
    <location>
        <begin position="171"/>
        <end position="193"/>
    </location>
</feature>
<evidence type="ECO:0000256" key="4">
    <source>
        <dbReference type="ARBA" id="ARBA00023136"/>
    </source>
</evidence>
<feature type="transmembrane region" description="Helical" evidence="5">
    <location>
        <begin position="147"/>
        <end position="165"/>
    </location>
</feature>
<dbReference type="AlphaFoldDB" id="A0A023X0L0"/>
<dbReference type="Proteomes" id="UP000025229">
    <property type="component" value="Chromosome"/>
</dbReference>
<reference evidence="8" key="2">
    <citation type="submission" date="2023-11" db="EMBL/GenBank/DDBJ databases">
        <title>MicrobeMod: A computational toolkit for identifying prokaryotic methylation and restriction-modification with nanopore sequencing.</title>
        <authorList>
            <person name="Crits-Christoph A."/>
            <person name="Kang S.C."/>
            <person name="Lee H."/>
            <person name="Ostrov N."/>
        </authorList>
    </citation>
    <scope>NUCLEOTIDE SEQUENCE</scope>
    <source>
        <strain evidence="8">ATCC 51242</strain>
    </source>
</reference>
<dbReference type="SUPFAM" id="SSF50182">
    <property type="entry name" value="Sm-like ribonucleoproteins"/>
    <property type="match status" value="1"/>
</dbReference>
<dbReference type="PANTHER" id="PTHR30221">
    <property type="entry name" value="SMALL-CONDUCTANCE MECHANOSENSITIVE CHANNEL"/>
    <property type="match status" value="1"/>
</dbReference>
<dbReference type="Gene3D" id="1.10.287.1260">
    <property type="match status" value="1"/>
</dbReference>
<keyword evidence="4 5" id="KW-0472">Membrane</keyword>
<dbReference type="eggNOG" id="COG0668">
    <property type="taxonomic scope" value="Bacteria"/>
</dbReference>
<dbReference type="InterPro" id="IPR023408">
    <property type="entry name" value="MscS_beta-dom_sf"/>
</dbReference>
<sequence length="275" mass="28895">MAELLNTFIQYVPRVLGALAMVLVGLALAVVARRGVWYLLRRFGFDELCRRVGVTKLIGESSRRTPTGFVGQVVFYAVLVFAILAALGPLGLDFLASTLNQVVLYAPRVVAAILILVLGTSAAGLVSEIVGRWMTGAGVGSAGAIKNFVRFALIFLVAVLAASVLEIDVTILIVVTVIALGGVALTAALALGLGLRGLSSNVAAGKYISEGVSEGDEIRIGDVAGTVEEIGYAMTRLRTAEGKTYLVPNAHFLDRVVEKTGRAADRGGRDPENPE</sequence>
<evidence type="ECO:0000256" key="5">
    <source>
        <dbReference type="SAM" id="Phobius"/>
    </source>
</evidence>
<feature type="transmembrane region" description="Helical" evidence="5">
    <location>
        <begin position="73"/>
        <end position="92"/>
    </location>
</feature>
<keyword evidence="3 5" id="KW-1133">Transmembrane helix</keyword>
<keyword evidence="2 5" id="KW-0812">Transmembrane</keyword>
<proteinExistence type="predicted"/>
<feature type="domain" description="Mechanosensitive ion channel MscS" evidence="6">
    <location>
        <begin position="211"/>
        <end position="255"/>
    </location>
</feature>
<evidence type="ECO:0000259" key="6">
    <source>
        <dbReference type="Pfam" id="PF00924"/>
    </source>
</evidence>
<comment type="subcellular location">
    <subcellularLocation>
        <location evidence="1">Membrane</location>
    </subcellularLocation>
</comment>
<dbReference type="Pfam" id="PF00924">
    <property type="entry name" value="MS_channel_2nd"/>
    <property type="match status" value="1"/>
</dbReference>
<dbReference type="InterPro" id="IPR045275">
    <property type="entry name" value="MscS_archaea/bacteria_type"/>
</dbReference>
<dbReference type="KEGG" id="rrd:RradSPS_0276"/>
<dbReference type="InterPro" id="IPR006685">
    <property type="entry name" value="MscS_channel_2nd"/>
</dbReference>
<evidence type="ECO:0000256" key="3">
    <source>
        <dbReference type="ARBA" id="ARBA00022989"/>
    </source>
</evidence>
<dbReference type="Gene3D" id="2.30.30.60">
    <property type="match status" value="1"/>
</dbReference>
<evidence type="ECO:0000313" key="8">
    <source>
        <dbReference type="EMBL" id="MDX5892973.1"/>
    </source>
</evidence>
<protein>
    <submittedName>
        <fullName evidence="7">Mechanosensitive ion channel</fullName>
    </submittedName>
</protein>
<dbReference type="RefSeq" id="WP_038680173.1">
    <property type="nucleotide sequence ID" value="NZ_CP007514.1"/>
</dbReference>
<feature type="transmembrane region" description="Helical" evidence="5">
    <location>
        <begin position="12"/>
        <end position="32"/>
    </location>
</feature>
<accession>A0A023X0L0</accession>
<dbReference type="OrthoDB" id="5242238at2"/>
<name>A0A023X0L0_RUBRA</name>